<name>A0ABP0HLJ5_9DINO</name>
<keyword evidence="3" id="KW-0812">Transmembrane</keyword>
<keyword evidence="3" id="KW-1133">Transmembrane helix</keyword>
<keyword evidence="2" id="KW-0378">Hydrolase</keyword>
<proteinExistence type="predicted"/>
<accession>A0ABP0HLJ5</accession>
<keyword evidence="1" id="KW-0479">Metal-binding</keyword>
<dbReference type="InterPro" id="IPR000917">
    <property type="entry name" value="Sulfatase_N"/>
</dbReference>
<protein>
    <submittedName>
        <fullName evidence="5">Ulvan-active sulfatase (Iduronate 2-sulfatase) (Polysaccharide utilization locus H protein P11) (PUL H protein P11) (Sulfatase family S1 subfamily 7 protein P11) (P11_S1_7)</fullName>
    </submittedName>
</protein>
<dbReference type="InterPro" id="IPR017850">
    <property type="entry name" value="Alkaline_phosphatase_core_sf"/>
</dbReference>
<dbReference type="Proteomes" id="UP001642464">
    <property type="component" value="Unassembled WGS sequence"/>
</dbReference>
<evidence type="ECO:0000256" key="2">
    <source>
        <dbReference type="ARBA" id="ARBA00022801"/>
    </source>
</evidence>
<evidence type="ECO:0000256" key="1">
    <source>
        <dbReference type="ARBA" id="ARBA00022723"/>
    </source>
</evidence>
<dbReference type="PANTHER" id="PTHR45953:SF1">
    <property type="entry name" value="IDURONATE 2-SULFATASE"/>
    <property type="match status" value="1"/>
</dbReference>
<dbReference type="PANTHER" id="PTHR45953">
    <property type="entry name" value="IDURONATE 2-SULFATASE"/>
    <property type="match status" value="1"/>
</dbReference>
<keyword evidence="3" id="KW-0472">Membrane</keyword>
<evidence type="ECO:0000313" key="6">
    <source>
        <dbReference type="Proteomes" id="UP001642464"/>
    </source>
</evidence>
<organism evidence="5 6">
    <name type="scientific">Durusdinium trenchii</name>
    <dbReference type="NCBI Taxonomy" id="1381693"/>
    <lineage>
        <taxon>Eukaryota</taxon>
        <taxon>Sar</taxon>
        <taxon>Alveolata</taxon>
        <taxon>Dinophyceae</taxon>
        <taxon>Suessiales</taxon>
        <taxon>Symbiodiniaceae</taxon>
        <taxon>Durusdinium</taxon>
    </lineage>
</organism>
<evidence type="ECO:0000256" key="3">
    <source>
        <dbReference type="SAM" id="Phobius"/>
    </source>
</evidence>
<gene>
    <name evidence="5" type="ORF">SCF082_LOCUS2333</name>
</gene>
<comment type="caution">
    <text evidence="5">The sequence shown here is derived from an EMBL/GenBank/DDBJ whole genome shotgun (WGS) entry which is preliminary data.</text>
</comment>
<evidence type="ECO:0000313" key="5">
    <source>
        <dbReference type="EMBL" id="CAK8990653.1"/>
    </source>
</evidence>
<reference evidence="5 6" key="1">
    <citation type="submission" date="2024-02" db="EMBL/GenBank/DDBJ databases">
        <authorList>
            <person name="Chen Y."/>
            <person name="Shah S."/>
            <person name="Dougan E. K."/>
            <person name="Thang M."/>
            <person name="Chan C."/>
        </authorList>
    </citation>
    <scope>NUCLEOTIDE SEQUENCE [LARGE SCALE GENOMIC DNA]</scope>
</reference>
<dbReference type="EMBL" id="CAXAMM010001129">
    <property type="protein sequence ID" value="CAK8990653.1"/>
    <property type="molecule type" value="Genomic_DNA"/>
</dbReference>
<dbReference type="Gene3D" id="3.40.720.10">
    <property type="entry name" value="Alkaline Phosphatase, subunit A"/>
    <property type="match status" value="1"/>
</dbReference>
<feature type="domain" description="Sulfatase N-terminal" evidence="4">
    <location>
        <begin position="72"/>
        <end position="444"/>
    </location>
</feature>
<feature type="transmembrane region" description="Helical" evidence="3">
    <location>
        <begin position="39"/>
        <end position="57"/>
    </location>
</feature>
<keyword evidence="6" id="KW-1185">Reference proteome</keyword>
<evidence type="ECO:0000259" key="4">
    <source>
        <dbReference type="Pfam" id="PF00884"/>
    </source>
</evidence>
<dbReference type="SUPFAM" id="SSF53649">
    <property type="entry name" value="Alkaline phosphatase-like"/>
    <property type="match status" value="1"/>
</dbReference>
<dbReference type="Pfam" id="PF00884">
    <property type="entry name" value="Sulfatase"/>
    <property type="match status" value="1"/>
</dbReference>
<sequence length="581" mass="64627">MEERDDRQRSGLGVRAARATRWAAFTDAVRGRRGRRSQWNRLATWVMLSALVVGPWLSPVQGELPVPPARKQNVLLIIVDDLKPAIGAYGDDLAKTPVMDERIAKDGFVFTNHHCQSAECAPSRASMLSGLRPTQNRIFHFEPKFRALNKKLVTLPGWFRKHGYTSVGSGKIFDATSFGPRFKEFRTTPDLCTAKKIKKGVECSWDSMPSIQQTRMSKSLPRKIAFAPKKKGKNKIVAGEGALEEMIDFAVAHGAINTLKTIEEPFFLAVGFLKPHLPFFAASSFMEDRPVSDFMTMAAQTIRSVPKEFFKKTSHTYLRSNNREFNAAVNGFKSSTPAQLIHGYYACVTQTDHLIGKVLDTLDSRPEVAYNTVVVLWGDHGYHLGDHGMWGKKTLWEQATRSPLIIKPSQAYRDANPTMLDRAEIPHPTESVDIYPTLAHMAGIGQGLPAMAGETLEPFFFRVNAGVGYEDDDDARLLSDSGGVAAISQYEPYGKKKIMGFSVRFRNTRAMMFYQLKGKEVKFGKPRLEVELYDLEADPAESIRVKDASLLAKVNDFSSKAASASWDQSSFVEAFGGAAIP</sequence>